<evidence type="ECO:0000313" key="2">
    <source>
        <dbReference type="Proteomes" id="UP001597387"/>
    </source>
</evidence>
<dbReference type="Proteomes" id="UP001597387">
    <property type="component" value="Unassembled WGS sequence"/>
</dbReference>
<dbReference type="Pfam" id="PF05593">
    <property type="entry name" value="RHS_repeat"/>
    <property type="match status" value="1"/>
</dbReference>
<name>A0ABW4ZL38_9SPHI</name>
<dbReference type="NCBIfam" id="TIGR01643">
    <property type="entry name" value="YD_repeat_2x"/>
    <property type="match status" value="1"/>
</dbReference>
<reference evidence="2" key="1">
    <citation type="journal article" date="2019" name="Int. J. Syst. Evol. Microbiol.">
        <title>The Global Catalogue of Microorganisms (GCM) 10K type strain sequencing project: providing services to taxonomists for standard genome sequencing and annotation.</title>
        <authorList>
            <consortium name="The Broad Institute Genomics Platform"/>
            <consortium name="The Broad Institute Genome Sequencing Center for Infectious Disease"/>
            <person name="Wu L."/>
            <person name="Ma J."/>
        </authorList>
    </citation>
    <scope>NUCLEOTIDE SEQUENCE [LARGE SCALE GENOMIC DNA]</scope>
    <source>
        <strain evidence="2">KCTC 42217</strain>
    </source>
</reference>
<sequence length="1124" mass="128242">MKKLIGVLLLTYHFMKFRSKRVPFKLKEMLGVVFLLFQFALLYGQNLPDQAPPSPSTMMFQKYGDYPVSYYTGIPDIKVPIYTIQEGDITVPIYLSFHASGLNLDERQGNVGPGWTLHTGGMVSRTINGVADEHFGNFVIPDWSKDYHPNDYRNYKYRYQDMYDDYNNYYSDHELDVYSYNFLGKSGKFIPYAHFLQDPDGLQPYDPFKLKEDDVWIKSIGHMVDENGVEYFFGGNAATEMQDFTAGPLGWQYSAASTWHLTQILSSRQPGRAISYTYQNGWLYPFQESRKWVMDDFYNDEYDPYGAPHFLMSGILPHSHTGERFPLTNRYNRHYTVFPQRISFSSGYLLFFLNSFKYLERIEIYDNKNQLLRKVELLGGNFSTTEDSGRPFRRLDAVVFKDANSIEQERYSFTYHNAGQAVTWGKDLWGFYNGRSWTGDYTVPIPNLTQLWTINLDGSFSPIYFHPDLNYRQVNAWSAQTYMLQRITYPTGGFTDFDYEGNAGNGKTYGGLRIKDIRSYAKDGHLAKHKTYTYSSPWIELDVTPQLFLEHSGILVGISGGGSVSSRRRTISGSAPVTLFPKGAPVGYYHITESEGEISTDYYFDDYQAYEYEELGNQSNSFPGDGYEEYRTFAHHYRPWNFGDLISKVTTGPGYHKTELFDYESFEKDTVHDVVMNQSVFHIDIGGNSSDYFHRNVSCFYNFANRYHHSGVKRLREKLVSEQGADGLAVWTSEAYTYSNPNRPMQVTSTLQTNSKQEAIRKNLTYANNYSGPVYDKLVEQNRVGEPIEQVVINETQNNKEISRVKSEYDFFNPANATGTAQVTQIKKSVGGNPLEIREVADKYDANGHILQQTDEGGGVTSFIYGYQSQLLVAVVKNADHTTASSLVNSTIINSLNTSDEDMRNALSALRTGLPSAQTTTYTYKPLIGMTSMTNARGQTTTYEYDSFQRLSTIKDHSGSIVKQYCYNYAGQQTTCYSVSLPGVSNTGGTGPQTIYARAEYDGQTGDYGYNGDLYYSYWSSDLYFRFYSDAACTQPYTLASSVNVYYSNTSEYNYNGGSSQSTYSSSIQVPSGSNSFYFGNVETSYYEEYAWDPDWGYLYDSYTYYDYLTPGAGYEPQPTISIF</sequence>
<dbReference type="InterPro" id="IPR031325">
    <property type="entry name" value="RHS_repeat"/>
</dbReference>
<protein>
    <submittedName>
        <fullName evidence="1">RHS repeat domain-containing protein</fullName>
    </submittedName>
</protein>
<dbReference type="InterPro" id="IPR006530">
    <property type="entry name" value="YD"/>
</dbReference>
<dbReference type="Gene3D" id="2.180.10.10">
    <property type="entry name" value="RHS repeat-associated core"/>
    <property type="match status" value="1"/>
</dbReference>
<comment type="caution">
    <text evidence="1">The sequence shown here is derived from an EMBL/GenBank/DDBJ whole genome shotgun (WGS) entry which is preliminary data.</text>
</comment>
<gene>
    <name evidence="1" type="ORF">ACFSJU_07615</name>
</gene>
<keyword evidence="2" id="KW-1185">Reference proteome</keyword>
<dbReference type="EMBL" id="JBHUHZ010000001">
    <property type="protein sequence ID" value="MFD2162256.1"/>
    <property type="molecule type" value="Genomic_DNA"/>
</dbReference>
<proteinExistence type="predicted"/>
<organism evidence="1 2">
    <name type="scientific">Paradesertivirga mongoliensis</name>
    <dbReference type="NCBI Taxonomy" id="2100740"/>
    <lineage>
        <taxon>Bacteria</taxon>
        <taxon>Pseudomonadati</taxon>
        <taxon>Bacteroidota</taxon>
        <taxon>Sphingobacteriia</taxon>
        <taxon>Sphingobacteriales</taxon>
        <taxon>Sphingobacteriaceae</taxon>
        <taxon>Paradesertivirga</taxon>
    </lineage>
</organism>
<dbReference type="RefSeq" id="WP_255903978.1">
    <property type="nucleotide sequence ID" value="NZ_JAFMZO010000003.1"/>
</dbReference>
<accession>A0ABW4ZL38</accession>
<evidence type="ECO:0000313" key="1">
    <source>
        <dbReference type="EMBL" id="MFD2162256.1"/>
    </source>
</evidence>